<evidence type="ECO:0000259" key="8">
    <source>
        <dbReference type="PROSITE" id="PS51202"/>
    </source>
</evidence>
<dbReference type="RefSeq" id="WP_112332663.1">
    <property type="nucleotide sequence ID" value="NZ_JADPHD010000009.1"/>
</dbReference>
<dbReference type="InterPro" id="IPR036721">
    <property type="entry name" value="RCK_C_sf"/>
</dbReference>
<protein>
    <recommendedName>
        <fullName evidence="1">Trk system potassium uptake protein TrkA</fullName>
    </recommendedName>
</protein>
<dbReference type="InterPro" id="IPR006037">
    <property type="entry name" value="RCK_C"/>
</dbReference>
<dbReference type="GO" id="GO:0005886">
    <property type="term" value="C:plasma membrane"/>
    <property type="evidence" value="ECO:0007669"/>
    <property type="project" value="InterPro"/>
</dbReference>
<sequence length="220" mass="23779">MKIVIVGGGKLGYSLAENLLEEKHEVHLIEKNREKCIHLANELDAEVIYGDGTEIEPLERANTQEAGCLIAVTGSDQDNLVAAQLAKKQFKVEKVIARANNPRNTNALRMLGADIAVSSTEIITNMIEQEVDSAEMHLLTTLNRGRAGICAMTLSHGAAVEGKTLNDISLPRETLIISIVRNETLIIPNGGTVLTAGDEIVAVCEGNSRKKLMKVLMEKG</sequence>
<dbReference type="InterPro" id="IPR036291">
    <property type="entry name" value="NAD(P)-bd_dom_sf"/>
</dbReference>
<dbReference type="InterPro" id="IPR003148">
    <property type="entry name" value="RCK_N"/>
</dbReference>
<feature type="domain" description="RCK N-terminal" evidence="7">
    <location>
        <begin position="1"/>
        <end position="117"/>
    </location>
</feature>
<evidence type="ECO:0000256" key="5">
    <source>
        <dbReference type="ARBA" id="ARBA00023027"/>
    </source>
</evidence>
<dbReference type="InterPro" id="IPR006036">
    <property type="entry name" value="K_uptake_TrkA"/>
</dbReference>
<dbReference type="PROSITE" id="PS51202">
    <property type="entry name" value="RCK_C"/>
    <property type="match status" value="1"/>
</dbReference>
<dbReference type="Gene3D" id="3.30.70.1450">
    <property type="entry name" value="Regulator of K+ conductance, C-terminal domain"/>
    <property type="match status" value="1"/>
</dbReference>
<keyword evidence="3" id="KW-0633">Potassium transport</keyword>
<accession>A0A328UEU7</accession>
<evidence type="ECO:0000256" key="2">
    <source>
        <dbReference type="ARBA" id="ARBA00022448"/>
    </source>
</evidence>
<evidence type="ECO:0000313" key="10">
    <source>
        <dbReference type="Proteomes" id="UP000249377"/>
    </source>
</evidence>
<evidence type="ECO:0000313" key="9">
    <source>
        <dbReference type="EMBL" id="RAQ28741.1"/>
    </source>
</evidence>
<dbReference type="PANTHER" id="PTHR43833">
    <property type="entry name" value="POTASSIUM CHANNEL PROTEIN 2-RELATED-RELATED"/>
    <property type="match status" value="1"/>
</dbReference>
<keyword evidence="2" id="KW-0813">Transport</keyword>
<dbReference type="PANTHER" id="PTHR43833:SF5">
    <property type="entry name" value="TRK SYSTEM POTASSIUM UPTAKE PROTEIN TRKA"/>
    <property type="match status" value="1"/>
</dbReference>
<dbReference type="Proteomes" id="UP000249377">
    <property type="component" value="Unassembled WGS sequence"/>
</dbReference>
<reference evidence="9 10" key="1">
    <citation type="submission" date="2018-06" db="EMBL/GenBank/DDBJ databases">
        <title>Noncontiguous genome sequence of Ruminococcaceae bacterium ASD2818.</title>
        <authorList>
            <person name="Chaplin A.V."/>
            <person name="Sokolova S.R."/>
            <person name="Kochetkova T.O."/>
            <person name="Goltsov A.Y."/>
            <person name="Trofimov D.Y."/>
            <person name="Efimov B.A."/>
        </authorList>
    </citation>
    <scope>NUCLEOTIDE SEQUENCE [LARGE SCALE GENOMIC DNA]</scope>
    <source>
        <strain evidence="9 10">ASD2818</strain>
    </source>
</reference>
<evidence type="ECO:0000256" key="3">
    <source>
        <dbReference type="ARBA" id="ARBA00022538"/>
    </source>
</evidence>
<dbReference type="InterPro" id="IPR050721">
    <property type="entry name" value="Trk_Ktr_HKT_K-transport"/>
</dbReference>
<name>A0A328UEU7_9FIRM</name>
<dbReference type="SUPFAM" id="SSF51735">
    <property type="entry name" value="NAD(P)-binding Rossmann-fold domains"/>
    <property type="match status" value="1"/>
</dbReference>
<dbReference type="SUPFAM" id="SSF116726">
    <property type="entry name" value="TrkA C-terminal domain-like"/>
    <property type="match status" value="1"/>
</dbReference>
<dbReference type="PROSITE" id="PS51201">
    <property type="entry name" value="RCK_N"/>
    <property type="match status" value="1"/>
</dbReference>
<dbReference type="Pfam" id="PF02080">
    <property type="entry name" value="TrkA_C"/>
    <property type="match status" value="1"/>
</dbReference>
<dbReference type="AlphaFoldDB" id="A0A328UEU7"/>
<dbReference type="GO" id="GO:0015079">
    <property type="term" value="F:potassium ion transmembrane transporter activity"/>
    <property type="evidence" value="ECO:0007669"/>
    <property type="project" value="InterPro"/>
</dbReference>
<proteinExistence type="predicted"/>
<evidence type="ECO:0000259" key="7">
    <source>
        <dbReference type="PROSITE" id="PS51201"/>
    </source>
</evidence>
<keyword evidence="4" id="KW-0630">Potassium</keyword>
<dbReference type="Pfam" id="PF02254">
    <property type="entry name" value="TrkA_N"/>
    <property type="match status" value="1"/>
</dbReference>
<organism evidence="9 10">
    <name type="scientific">Hydrogeniiclostridium mannosilyticum</name>
    <dbReference type="NCBI Taxonomy" id="2764322"/>
    <lineage>
        <taxon>Bacteria</taxon>
        <taxon>Bacillati</taxon>
        <taxon>Bacillota</taxon>
        <taxon>Clostridia</taxon>
        <taxon>Eubacteriales</taxon>
        <taxon>Acutalibacteraceae</taxon>
        <taxon>Hydrogeniiclostridium</taxon>
    </lineage>
</organism>
<dbReference type="EMBL" id="QLYR01000004">
    <property type="protein sequence ID" value="RAQ28741.1"/>
    <property type="molecule type" value="Genomic_DNA"/>
</dbReference>
<evidence type="ECO:0000256" key="1">
    <source>
        <dbReference type="ARBA" id="ARBA00017378"/>
    </source>
</evidence>
<comment type="caution">
    <text evidence="9">The sequence shown here is derived from an EMBL/GenBank/DDBJ whole genome shotgun (WGS) entry which is preliminary data.</text>
</comment>
<keyword evidence="5" id="KW-0520">NAD</keyword>
<dbReference type="Gene3D" id="3.40.50.720">
    <property type="entry name" value="NAD(P)-binding Rossmann-like Domain"/>
    <property type="match status" value="1"/>
</dbReference>
<evidence type="ECO:0000256" key="6">
    <source>
        <dbReference type="ARBA" id="ARBA00023065"/>
    </source>
</evidence>
<keyword evidence="6" id="KW-0406">Ion transport</keyword>
<dbReference type="PRINTS" id="PR00335">
    <property type="entry name" value="KUPTAKETRKA"/>
</dbReference>
<gene>
    <name evidence="9" type="ORF">DPQ25_08080</name>
</gene>
<feature type="domain" description="RCK C-terminal" evidence="8">
    <location>
        <begin position="137"/>
        <end position="218"/>
    </location>
</feature>
<evidence type="ECO:0000256" key="4">
    <source>
        <dbReference type="ARBA" id="ARBA00022958"/>
    </source>
</evidence>
<keyword evidence="10" id="KW-1185">Reference proteome</keyword>